<feature type="transmembrane region" description="Helical" evidence="1">
    <location>
        <begin position="138"/>
        <end position="156"/>
    </location>
</feature>
<organism evidence="2 3">
    <name type="scientific">Methanobrevibacter millerae</name>
    <dbReference type="NCBI Taxonomy" id="230361"/>
    <lineage>
        <taxon>Archaea</taxon>
        <taxon>Methanobacteriati</taxon>
        <taxon>Methanobacteriota</taxon>
        <taxon>Methanomada group</taxon>
        <taxon>Methanobacteria</taxon>
        <taxon>Methanobacteriales</taxon>
        <taxon>Methanobacteriaceae</taxon>
        <taxon>Methanobrevibacter</taxon>
    </lineage>
</organism>
<evidence type="ECO:0000256" key="1">
    <source>
        <dbReference type="SAM" id="Phobius"/>
    </source>
</evidence>
<feature type="transmembrane region" description="Helical" evidence="1">
    <location>
        <begin position="271"/>
        <end position="292"/>
    </location>
</feature>
<keyword evidence="1" id="KW-1133">Transmembrane helix</keyword>
<evidence type="ECO:0000313" key="2">
    <source>
        <dbReference type="EMBL" id="MBE6504135.1"/>
    </source>
</evidence>
<proteinExistence type="predicted"/>
<feature type="transmembrane region" description="Helical" evidence="1">
    <location>
        <begin position="210"/>
        <end position="228"/>
    </location>
</feature>
<accession>A0A8T3VCM2</accession>
<dbReference type="EMBL" id="SUTE01000002">
    <property type="protein sequence ID" value="MBE6504135.1"/>
    <property type="molecule type" value="Genomic_DNA"/>
</dbReference>
<feature type="transmembrane region" description="Helical" evidence="1">
    <location>
        <begin position="240"/>
        <end position="259"/>
    </location>
</feature>
<evidence type="ECO:0008006" key="4">
    <source>
        <dbReference type="Google" id="ProtNLM"/>
    </source>
</evidence>
<comment type="caution">
    <text evidence="2">The sequence shown here is derived from an EMBL/GenBank/DDBJ whole genome shotgun (WGS) entry which is preliminary data.</text>
</comment>
<dbReference type="AlphaFoldDB" id="A0A8T3VCM2"/>
<feature type="transmembrane region" description="Helical" evidence="1">
    <location>
        <begin position="168"/>
        <end position="198"/>
    </location>
</feature>
<protein>
    <recommendedName>
        <fullName evidence="4">Glycosyltransferase RgtA/B/C/D-like domain-containing protein</fullName>
    </recommendedName>
</protein>
<feature type="transmembrane region" description="Helical" evidence="1">
    <location>
        <begin position="88"/>
        <end position="106"/>
    </location>
</feature>
<keyword evidence="1" id="KW-0472">Membrane</keyword>
<feature type="transmembrane region" description="Helical" evidence="1">
    <location>
        <begin position="12"/>
        <end position="30"/>
    </location>
</feature>
<name>A0A8T3VCM2_9EURY</name>
<keyword evidence="1" id="KW-0812">Transmembrane</keyword>
<dbReference type="Proteomes" id="UP000762703">
    <property type="component" value="Unassembled WGS sequence"/>
</dbReference>
<feature type="transmembrane region" description="Helical" evidence="1">
    <location>
        <begin position="356"/>
        <end position="377"/>
    </location>
</feature>
<feature type="transmembrane region" description="Helical" evidence="1">
    <location>
        <begin position="329"/>
        <end position="349"/>
    </location>
</feature>
<evidence type="ECO:0000313" key="3">
    <source>
        <dbReference type="Proteomes" id="UP000762703"/>
    </source>
</evidence>
<feature type="transmembrane region" description="Helical" evidence="1">
    <location>
        <begin position="113"/>
        <end position="132"/>
    </location>
</feature>
<gene>
    <name evidence="2" type="ORF">E7Z73_00125</name>
</gene>
<dbReference type="RefSeq" id="WP_303735776.1">
    <property type="nucleotide sequence ID" value="NZ_SUTE01000002.1"/>
</dbReference>
<feature type="transmembrane region" description="Helical" evidence="1">
    <location>
        <begin position="299"/>
        <end position="323"/>
    </location>
</feature>
<reference evidence="2" key="1">
    <citation type="submission" date="2019-04" db="EMBL/GenBank/DDBJ databases">
        <title>Evolution of Biomass-Degrading Anaerobic Consortia Revealed by Metagenomics.</title>
        <authorList>
            <person name="Peng X."/>
        </authorList>
    </citation>
    <scope>NUCLEOTIDE SEQUENCE</scope>
    <source>
        <strain evidence="2">SIG12</strain>
    </source>
</reference>
<sequence length="488" mass="56734">MYFLEKKEDFGKFLFAFGVFFLIYTSFVAFTKLGVWEDEMFTIQLIKHPLSQMFYYMAHDVHPPLYYLVFKFISKIAFTLNITHDLKLIGRFVSLLPIYLIFIIATTKIKKNFGWLVTGIFSLSVISMPQLMNYAVELRMYSLALFLITICFVVSYEIINNINNKKNWILLTVFSIAATYTHYYCVLGVFLIYLFIFIKLFRINKNELKIWLISAFLCVVSFLPWLNVFLYQTSVTFDRYWIPEISFQSVINCIFYIFSPENLIIYGNESPIISIFGVLLFISILTVILLYLKNEKDSIGNFAICGILIFILVPVIGLSISIIKTPVFIARYMIPFLGIFWLSISILLSKHYDKKIIFVSIISIFLICSLMCGFNFYNNQIDKIDHENSMYNSTNRLIGENDILIIEGPVSTGNAFFCFVYDYLLNDTQIIPMNPFNTEDVEVVIQNINYTVQSNPDKKIFIITFHPDDINATIGMNDTFKSVIFQLS</sequence>